<keyword evidence="3" id="KW-1185">Reference proteome</keyword>
<feature type="compositionally biased region" description="Basic and acidic residues" evidence="1">
    <location>
        <begin position="87"/>
        <end position="101"/>
    </location>
</feature>
<dbReference type="AlphaFoldDB" id="A0AAN8G566"/>
<feature type="region of interest" description="Disordered" evidence="1">
    <location>
        <begin position="1"/>
        <end position="54"/>
    </location>
</feature>
<protein>
    <submittedName>
        <fullName evidence="2">Uncharacterized protein</fullName>
    </submittedName>
</protein>
<gene>
    <name evidence="2" type="ORF">SNE40_021955</name>
</gene>
<dbReference type="Proteomes" id="UP001347796">
    <property type="component" value="Unassembled WGS sequence"/>
</dbReference>
<feature type="compositionally biased region" description="Basic residues" evidence="1">
    <location>
        <begin position="75"/>
        <end position="86"/>
    </location>
</feature>
<feature type="region of interest" description="Disordered" evidence="1">
    <location>
        <begin position="66"/>
        <end position="116"/>
    </location>
</feature>
<organism evidence="2 3">
    <name type="scientific">Patella caerulea</name>
    <name type="common">Rayed Mediterranean limpet</name>
    <dbReference type="NCBI Taxonomy" id="87958"/>
    <lineage>
        <taxon>Eukaryota</taxon>
        <taxon>Metazoa</taxon>
        <taxon>Spiralia</taxon>
        <taxon>Lophotrochozoa</taxon>
        <taxon>Mollusca</taxon>
        <taxon>Gastropoda</taxon>
        <taxon>Patellogastropoda</taxon>
        <taxon>Patelloidea</taxon>
        <taxon>Patellidae</taxon>
        <taxon>Patella</taxon>
    </lineage>
</organism>
<evidence type="ECO:0000313" key="2">
    <source>
        <dbReference type="EMBL" id="KAK6168053.1"/>
    </source>
</evidence>
<evidence type="ECO:0000313" key="3">
    <source>
        <dbReference type="Proteomes" id="UP001347796"/>
    </source>
</evidence>
<dbReference type="EMBL" id="JAZGQO010000018">
    <property type="protein sequence ID" value="KAK6168053.1"/>
    <property type="molecule type" value="Genomic_DNA"/>
</dbReference>
<feature type="compositionally biased region" description="Basic and acidic residues" evidence="1">
    <location>
        <begin position="27"/>
        <end position="40"/>
    </location>
</feature>
<sequence length="116" mass="13324">MVPVRKKNHEQTEPKDDGAGDCGENSNVKEGENADFDLPKTPRRKKRKAEASGNAVTTWLEGYEKRQEERENKKLKMQKKFQKKKQNSLDRMIEIMARKEGINTTAKPDESDSDSD</sequence>
<accession>A0AAN8G566</accession>
<reference evidence="2 3" key="1">
    <citation type="submission" date="2024-01" db="EMBL/GenBank/DDBJ databases">
        <title>The genome of the rayed Mediterranean limpet Patella caerulea (Linnaeus, 1758).</title>
        <authorList>
            <person name="Anh-Thu Weber A."/>
            <person name="Halstead-Nussloch G."/>
        </authorList>
    </citation>
    <scope>NUCLEOTIDE SEQUENCE [LARGE SCALE GENOMIC DNA]</scope>
    <source>
        <strain evidence="2">AATW-2023a</strain>
        <tissue evidence="2">Whole specimen</tissue>
    </source>
</reference>
<proteinExistence type="predicted"/>
<name>A0AAN8G566_PATCE</name>
<feature type="compositionally biased region" description="Basic and acidic residues" evidence="1">
    <location>
        <begin position="9"/>
        <end position="18"/>
    </location>
</feature>
<comment type="caution">
    <text evidence="2">The sequence shown here is derived from an EMBL/GenBank/DDBJ whole genome shotgun (WGS) entry which is preliminary data.</text>
</comment>
<evidence type="ECO:0000256" key="1">
    <source>
        <dbReference type="SAM" id="MobiDB-lite"/>
    </source>
</evidence>